<dbReference type="Gene3D" id="1.10.287.470">
    <property type="entry name" value="Helix hairpin bin"/>
    <property type="match status" value="1"/>
</dbReference>
<reference evidence="3 4" key="1">
    <citation type="submission" date="2019-09" db="EMBL/GenBank/DDBJ databases">
        <title>NBRP : Genome information of microbial organism related human and environment.</title>
        <authorList>
            <person name="Hattori M."/>
            <person name="Oshima K."/>
            <person name="Inaba H."/>
            <person name="Suda W."/>
            <person name="Sakamoto M."/>
            <person name="Iino T."/>
            <person name="Kitahara M."/>
            <person name="Oshida Y."/>
            <person name="Iida T."/>
            <person name="Kudo T."/>
            <person name="Itoh T."/>
            <person name="Ohkuma M."/>
        </authorList>
    </citation>
    <scope>NUCLEOTIDE SEQUENCE [LARGE SCALE GENOMIC DNA]</scope>
    <source>
        <strain evidence="3 4">Q-1</strain>
    </source>
</reference>
<evidence type="ECO:0000259" key="2">
    <source>
        <dbReference type="Pfam" id="PF25876"/>
    </source>
</evidence>
<organism evidence="3 4">
    <name type="scientific">Iodidimonas nitroreducens</name>
    <dbReference type="NCBI Taxonomy" id="1236968"/>
    <lineage>
        <taxon>Bacteria</taxon>
        <taxon>Pseudomonadati</taxon>
        <taxon>Pseudomonadota</taxon>
        <taxon>Alphaproteobacteria</taxon>
        <taxon>Iodidimonadales</taxon>
        <taxon>Iodidimonadaceae</taxon>
        <taxon>Iodidimonas</taxon>
    </lineage>
</organism>
<dbReference type="EMBL" id="BKCN01000007">
    <property type="protein sequence ID" value="GER04029.1"/>
    <property type="molecule type" value="Genomic_DNA"/>
</dbReference>
<evidence type="ECO:0000256" key="1">
    <source>
        <dbReference type="ARBA" id="ARBA00009477"/>
    </source>
</evidence>
<dbReference type="SUPFAM" id="SSF111369">
    <property type="entry name" value="HlyD-like secretion proteins"/>
    <property type="match status" value="1"/>
</dbReference>
<dbReference type="Proteomes" id="UP000324996">
    <property type="component" value="Unassembled WGS sequence"/>
</dbReference>
<keyword evidence="4" id="KW-1185">Reference proteome</keyword>
<accession>A0A5A7NAD0</accession>
<dbReference type="PANTHER" id="PTHR30469">
    <property type="entry name" value="MULTIDRUG RESISTANCE PROTEIN MDTA"/>
    <property type="match status" value="1"/>
</dbReference>
<evidence type="ECO:0000313" key="4">
    <source>
        <dbReference type="Proteomes" id="UP000324996"/>
    </source>
</evidence>
<dbReference type="GO" id="GO:0015562">
    <property type="term" value="F:efflux transmembrane transporter activity"/>
    <property type="evidence" value="ECO:0007669"/>
    <property type="project" value="TreeGrafter"/>
</dbReference>
<name>A0A5A7NAD0_9PROT</name>
<sequence>MAAGLLALIGLAFLIILDGMGKGLSPLAGSGDQGAEERAMPVSVLVVDMQAHYEIARGFTGRVVSRRAVDLAFDNGGIINQITVDNGARIEKGQALAFLDTDRLMARKSELAASLAEAEANLLLSRKTVERIRALYKQGHVTEQRLDDAIADTDMALARQTSAAAALNSIEVDLEKAVLRAPFDGIISRRLRDEGSIIAAGTPVLNLIEGGSLEAEVGMPLDFSHRLQSGDHVP</sequence>
<proteinExistence type="inferred from homology"/>
<gene>
    <name evidence="3" type="ORF">JCM17846_17110</name>
</gene>
<dbReference type="InterPro" id="IPR058624">
    <property type="entry name" value="MdtA-like_HH"/>
</dbReference>
<dbReference type="Gene3D" id="2.40.50.100">
    <property type="match status" value="1"/>
</dbReference>
<dbReference type="GO" id="GO:1990281">
    <property type="term" value="C:efflux pump complex"/>
    <property type="evidence" value="ECO:0007669"/>
    <property type="project" value="TreeGrafter"/>
</dbReference>
<feature type="domain" description="Multidrug resistance protein MdtA-like alpha-helical hairpin" evidence="2">
    <location>
        <begin position="110"/>
        <end position="175"/>
    </location>
</feature>
<comment type="similarity">
    <text evidence="1">Belongs to the membrane fusion protein (MFP) (TC 8.A.1) family.</text>
</comment>
<evidence type="ECO:0000313" key="3">
    <source>
        <dbReference type="EMBL" id="GER04029.1"/>
    </source>
</evidence>
<dbReference type="AlphaFoldDB" id="A0A5A7NAD0"/>
<dbReference type="NCBIfam" id="TIGR01730">
    <property type="entry name" value="RND_mfp"/>
    <property type="match status" value="1"/>
</dbReference>
<dbReference type="InterPro" id="IPR006143">
    <property type="entry name" value="RND_pump_MFP"/>
</dbReference>
<dbReference type="Pfam" id="PF25876">
    <property type="entry name" value="HH_MFP_RND"/>
    <property type="match status" value="1"/>
</dbReference>
<comment type="caution">
    <text evidence="3">The sequence shown here is derived from an EMBL/GenBank/DDBJ whole genome shotgun (WGS) entry which is preliminary data.</text>
</comment>
<protein>
    <recommendedName>
        <fullName evidence="2">Multidrug resistance protein MdtA-like alpha-helical hairpin domain-containing protein</fullName>
    </recommendedName>
</protein>